<dbReference type="SUPFAM" id="SSF69047">
    <property type="entry name" value="Hypothetical protein YjbJ"/>
    <property type="match status" value="1"/>
</dbReference>
<evidence type="ECO:0000313" key="3">
    <source>
        <dbReference type="Proteomes" id="UP000560081"/>
    </source>
</evidence>
<dbReference type="InterPro" id="IPR036629">
    <property type="entry name" value="YjbJ_sf"/>
</dbReference>
<evidence type="ECO:0000313" key="2">
    <source>
        <dbReference type="EMBL" id="MBB4883695.1"/>
    </source>
</evidence>
<name>A0A4Y8WTS2_9MICC</name>
<gene>
    <name evidence="2" type="ORF">BJ976_002046</name>
</gene>
<feature type="compositionally biased region" description="Basic and acidic residues" evidence="1">
    <location>
        <begin position="9"/>
        <end position="32"/>
    </location>
</feature>
<protein>
    <submittedName>
        <fullName evidence="2">Uncharacterized protein YjbJ (UPF0337 family)</fullName>
    </submittedName>
</protein>
<reference evidence="2 3" key="1">
    <citation type="submission" date="2020-08" db="EMBL/GenBank/DDBJ databases">
        <title>Sequencing the genomes of 1000 actinobacteria strains.</title>
        <authorList>
            <person name="Klenk H.-P."/>
        </authorList>
    </citation>
    <scope>NUCLEOTIDE SEQUENCE [LARGE SCALE GENOMIC DNA]</scope>
    <source>
        <strain evidence="2 3">DSM 19079</strain>
    </source>
</reference>
<dbReference type="EMBL" id="JACHMC010000001">
    <property type="protein sequence ID" value="MBB4883695.1"/>
    <property type="molecule type" value="Genomic_DNA"/>
</dbReference>
<comment type="caution">
    <text evidence="2">The sequence shown here is derived from an EMBL/GenBank/DDBJ whole genome shotgun (WGS) entry which is preliminary data.</text>
</comment>
<dbReference type="AlphaFoldDB" id="A0A4Y8WTS2"/>
<feature type="region of interest" description="Disordered" evidence="1">
    <location>
        <begin position="1"/>
        <end position="66"/>
    </location>
</feature>
<dbReference type="Proteomes" id="UP000560081">
    <property type="component" value="Unassembled WGS sequence"/>
</dbReference>
<accession>A0A4Y8WTS2</accession>
<sequence>MADMGNTFDKLKGDAKGKAGEATGDSRLEAEGKSQSAAAGVKDAAQNAGDSLKGAADGVKNAVKGD</sequence>
<evidence type="ECO:0000256" key="1">
    <source>
        <dbReference type="SAM" id="MobiDB-lite"/>
    </source>
</evidence>
<keyword evidence="3" id="KW-1185">Reference proteome</keyword>
<dbReference type="RefSeq" id="WP_135030993.1">
    <property type="nucleotide sequence ID" value="NZ_BMLA01000004.1"/>
</dbReference>
<organism evidence="2 3">
    <name type="scientific">Micrococcus flavus</name>
    <dbReference type="NCBI Taxonomy" id="384602"/>
    <lineage>
        <taxon>Bacteria</taxon>
        <taxon>Bacillati</taxon>
        <taxon>Actinomycetota</taxon>
        <taxon>Actinomycetes</taxon>
        <taxon>Micrococcales</taxon>
        <taxon>Micrococcaceae</taxon>
        <taxon>Micrococcus</taxon>
    </lineage>
</organism>
<proteinExistence type="predicted"/>